<keyword evidence="1" id="KW-0732">Signal</keyword>
<dbReference type="GeneID" id="102809047"/>
<dbReference type="PROSITE" id="PS51412">
    <property type="entry name" value="MACPF_2"/>
    <property type="match status" value="1"/>
</dbReference>
<dbReference type="RefSeq" id="XP_006817988.1">
    <property type="nucleotide sequence ID" value="XM_006817925.1"/>
</dbReference>
<accession>A0ABM0MD97</accession>
<dbReference type="PANTHER" id="PTHR19324">
    <property type="entry name" value="PERFORIN-LIKE PROTEIN 1"/>
    <property type="match status" value="1"/>
</dbReference>
<dbReference type="InterPro" id="IPR031569">
    <property type="entry name" value="ApeC"/>
</dbReference>
<dbReference type="PANTHER" id="PTHR19324:SF33">
    <property type="entry name" value="MUCIN-5AC"/>
    <property type="match status" value="1"/>
</dbReference>
<evidence type="ECO:0000313" key="3">
    <source>
        <dbReference type="Proteomes" id="UP000694865"/>
    </source>
</evidence>
<feature type="signal peptide" evidence="1">
    <location>
        <begin position="1"/>
        <end position="28"/>
    </location>
</feature>
<dbReference type="Pfam" id="PF01823">
    <property type="entry name" value="MACPF"/>
    <property type="match status" value="1"/>
</dbReference>
<proteinExistence type="predicted"/>
<keyword evidence="3" id="KW-1185">Reference proteome</keyword>
<feature type="domain" description="MACPF" evidence="2">
    <location>
        <begin position="20"/>
        <end position="358"/>
    </location>
</feature>
<dbReference type="InterPro" id="IPR020864">
    <property type="entry name" value="MACPF"/>
</dbReference>
<organism evidence="3 4">
    <name type="scientific">Saccoglossus kowalevskii</name>
    <name type="common">Acorn worm</name>
    <dbReference type="NCBI Taxonomy" id="10224"/>
    <lineage>
        <taxon>Eukaryota</taxon>
        <taxon>Metazoa</taxon>
        <taxon>Hemichordata</taxon>
        <taxon>Enteropneusta</taxon>
        <taxon>Harrimaniidae</taxon>
        <taxon>Saccoglossus</taxon>
    </lineage>
</organism>
<evidence type="ECO:0000313" key="4">
    <source>
        <dbReference type="RefSeq" id="XP_006817988.1"/>
    </source>
</evidence>
<gene>
    <name evidence="4" type="primary">LOC102809047</name>
</gene>
<protein>
    <submittedName>
        <fullName evidence="4">Uncharacterized protein LOC102809047</fullName>
    </submittedName>
</protein>
<reference evidence="4" key="1">
    <citation type="submission" date="2025-08" db="UniProtKB">
        <authorList>
            <consortium name="RefSeq"/>
        </authorList>
    </citation>
    <scope>IDENTIFICATION</scope>
    <source>
        <tissue evidence="4">Testes</tissue>
    </source>
</reference>
<evidence type="ECO:0000259" key="2">
    <source>
        <dbReference type="PROSITE" id="PS51412"/>
    </source>
</evidence>
<dbReference type="Proteomes" id="UP000694865">
    <property type="component" value="Unplaced"/>
</dbReference>
<dbReference type="Pfam" id="PF16977">
    <property type="entry name" value="ApeC"/>
    <property type="match status" value="1"/>
</dbReference>
<name>A0ABM0MD97_SACKO</name>
<evidence type="ECO:0000256" key="1">
    <source>
        <dbReference type="SAM" id="SignalP"/>
    </source>
</evidence>
<feature type="chain" id="PRO_5047511941" evidence="1">
    <location>
        <begin position="29"/>
        <end position="561"/>
    </location>
</feature>
<sequence>MTSLNIDEREQKMLFCLALISLLCHARAQLPPATNYLGVGYNLVQGNPEGSLFLNGGLDPGLLGNKQIFELTYTLDPFIPDQAEVYYPGNCTDSFHKDIFWGTLSYQNILNEFVARNDTLVFLVGYEYVQSDGYVEVDQSSNVQGHVYFDERQKTYCGYARYKTEEADAKQYPVSTGFAAAVCALSPTYNEEEYMDFIDTWGTHVVVEVTYGSRVTKRHKDECPDFVAYAAGESPSSIQQGGPYLSWPESLIVDMHDFVANSDSTTEFGSEKGVFETGGGDALTEPIGLVLITVAEAADLTYWRRFCNYVVDGFCELEDLVDMPNRRAFIETALQNYANYKGLESSSNPIVQTPLTWPEGSYGIPDTTSDCPLAPDFVWETGARFQDTENSGTGNDWSTPYNLKGPYFQNDMQQNFCMKTLATSTQYDWSWGEGEYCIYRKGVCPANFFGGYVSWDDEDDTPQNNNLTGTLPDGVYDRNTLIYFCCREDGSANRPIYLPTDQPFALIKRTASCQQVANMTYSEEWFKWDNEDTFNEDEVFGFGPYNTGGVSEHQLHYCVYF</sequence>